<reference evidence="2" key="1">
    <citation type="journal article" date="2019" name="Int. J. Syst. Evol. Microbiol.">
        <title>The Global Catalogue of Microorganisms (GCM) 10K type strain sequencing project: providing services to taxonomists for standard genome sequencing and annotation.</title>
        <authorList>
            <consortium name="The Broad Institute Genomics Platform"/>
            <consortium name="The Broad Institute Genome Sequencing Center for Infectious Disease"/>
            <person name="Wu L."/>
            <person name="Ma J."/>
        </authorList>
    </citation>
    <scope>NUCLEOTIDE SEQUENCE [LARGE SCALE GENOMIC DNA]</scope>
    <source>
        <strain evidence="2">YJ-61-S</strain>
    </source>
</reference>
<dbReference type="RefSeq" id="WP_379977560.1">
    <property type="nucleotide sequence ID" value="NZ_JBHSFV010000002.1"/>
</dbReference>
<name>A0ABV9HT92_9FLAO</name>
<sequence>MDYYKIYKDQYDRSLETILNDTIEKLKLAKSNKANFNTEFNAIKKELSEKPKEIHSQFKNDDLLECSELFSKRYSLIDEAEPEDEKISIVLNNQVLKEYKKRSNSDYDYDEFIIKLAKLDATNKINSHFSMDRNYFELIYFTGKYHYLNDNYFDKERSQISKEIAKMNDIKYPKEIEKINPKPSQSNFQDDILLEKDKFLILHTLISLIKSKKMSTIEIARVLVLTNIKKSKLLSEKYRNVEGYKILSNGIDAVDSYKNKKEWILSVLSKLEPYKLKEIKAKLRLLLKNLNEK</sequence>
<dbReference type="Proteomes" id="UP001596043">
    <property type="component" value="Unassembled WGS sequence"/>
</dbReference>
<organism evidence="1 2">
    <name type="scientific">Dokdonia ponticola</name>
    <dbReference type="NCBI Taxonomy" id="2041041"/>
    <lineage>
        <taxon>Bacteria</taxon>
        <taxon>Pseudomonadati</taxon>
        <taxon>Bacteroidota</taxon>
        <taxon>Flavobacteriia</taxon>
        <taxon>Flavobacteriales</taxon>
        <taxon>Flavobacteriaceae</taxon>
        <taxon>Dokdonia</taxon>
    </lineage>
</organism>
<evidence type="ECO:0000313" key="1">
    <source>
        <dbReference type="EMBL" id="MFC4633359.1"/>
    </source>
</evidence>
<evidence type="ECO:0000313" key="2">
    <source>
        <dbReference type="Proteomes" id="UP001596043"/>
    </source>
</evidence>
<accession>A0ABV9HT92</accession>
<proteinExistence type="predicted"/>
<gene>
    <name evidence="1" type="ORF">ACFO3O_05545</name>
</gene>
<protein>
    <submittedName>
        <fullName evidence="1">Uncharacterized protein</fullName>
    </submittedName>
</protein>
<keyword evidence="2" id="KW-1185">Reference proteome</keyword>
<dbReference type="EMBL" id="JBHSFV010000002">
    <property type="protein sequence ID" value="MFC4633359.1"/>
    <property type="molecule type" value="Genomic_DNA"/>
</dbReference>
<comment type="caution">
    <text evidence="1">The sequence shown here is derived from an EMBL/GenBank/DDBJ whole genome shotgun (WGS) entry which is preliminary data.</text>
</comment>